<evidence type="ECO:0000256" key="1">
    <source>
        <dbReference type="SAM" id="SignalP"/>
    </source>
</evidence>
<sequence>MSLSGAVCFGTFSRPALLWILLLSLLFTITIAANETQLCYYDVGKLAGPEIIPCFEGGSVSPCCKIGSTCLYDNSCYDATTGVTYQYGCTDSTYKDSNCPQKCDLDTGKDIID</sequence>
<dbReference type="AlphaFoldDB" id="A0A8E2E7K7"/>
<name>A0A8E2E7K7_9PEZI</name>
<reference evidence="2 3" key="1">
    <citation type="journal article" date="2016" name="Nat. Commun.">
        <title>Ectomycorrhizal ecology is imprinted in the genome of the dominant symbiotic fungus Cenococcum geophilum.</title>
        <authorList>
            <consortium name="DOE Joint Genome Institute"/>
            <person name="Peter M."/>
            <person name="Kohler A."/>
            <person name="Ohm R.A."/>
            <person name="Kuo A."/>
            <person name="Krutzmann J."/>
            <person name="Morin E."/>
            <person name="Arend M."/>
            <person name="Barry K.W."/>
            <person name="Binder M."/>
            <person name="Choi C."/>
            <person name="Clum A."/>
            <person name="Copeland A."/>
            <person name="Grisel N."/>
            <person name="Haridas S."/>
            <person name="Kipfer T."/>
            <person name="LaButti K."/>
            <person name="Lindquist E."/>
            <person name="Lipzen A."/>
            <person name="Maire R."/>
            <person name="Meier B."/>
            <person name="Mihaltcheva S."/>
            <person name="Molinier V."/>
            <person name="Murat C."/>
            <person name="Poggeler S."/>
            <person name="Quandt C.A."/>
            <person name="Sperisen C."/>
            <person name="Tritt A."/>
            <person name="Tisserant E."/>
            <person name="Crous P.W."/>
            <person name="Henrissat B."/>
            <person name="Nehls U."/>
            <person name="Egli S."/>
            <person name="Spatafora J.W."/>
            <person name="Grigoriev I.V."/>
            <person name="Martin F.M."/>
        </authorList>
    </citation>
    <scope>NUCLEOTIDE SEQUENCE [LARGE SCALE GENOMIC DNA]</scope>
    <source>
        <strain evidence="2 3">CBS 459.81</strain>
    </source>
</reference>
<organism evidence="2 3">
    <name type="scientific">Lepidopterella palustris CBS 459.81</name>
    <dbReference type="NCBI Taxonomy" id="1314670"/>
    <lineage>
        <taxon>Eukaryota</taxon>
        <taxon>Fungi</taxon>
        <taxon>Dikarya</taxon>
        <taxon>Ascomycota</taxon>
        <taxon>Pezizomycotina</taxon>
        <taxon>Dothideomycetes</taxon>
        <taxon>Pleosporomycetidae</taxon>
        <taxon>Mytilinidiales</taxon>
        <taxon>Argynnaceae</taxon>
        <taxon>Lepidopterella</taxon>
    </lineage>
</organism>
<dbReference type="Proteomes" id="UP000250266">
    <property type="component" value="Unassembled WGS sequence"/>
</dbReference>
<dbReference type="OrthoDB" id="4148662at2759"/>
<dbReference type="EMBL" id="KV745037">
    <property type="protein sequence ID" value="OCK78846.1"/>
    <property type="molecule type" value="Genomic_DNA"/>
</dbReference>
<protein>
    <submittedName>
        <fullName evidence="2">Uncharacterized protein</fullName>
    </submittedName>
</protein>
<evidence type="ECO:0000313" key="2">
    <source>
        <dbReference type="EMBL" id="OCK78846.1"/>
    </source>
</evidence>
<feature type="signal peptide" evidence="1">
    <location>
        <begin position="1"/>
        <end position="32"/>
    </location>
</feature>
<evidence type="ECO:0000313" key="3">
    <source>
        <dbReference type="Proteomes" id="UP000250266"/>
    </source>
</evidence>
<gene>
    <name evidence="2" type="ORF">K432DRAFT_301106</name>
</gene>
<keyword evidence="1" id="KW-0732">Signal</keyword>
<keyword evidence="3" id="KW-1185">Reference proteome</keyword>
<accession>A0A8E2E7K7</accession>
<proteinExistence type="predicted"/>
<feature type="chain" id="PRO_5034172179" evidence="1">
    <location>
        <begin position="33"/>
        <end position="113"/>
    </location>
</feature>